<proteinExistence type="predicted"/>
<accession>A0A0F9JNR7</accession>
<comment type="caution">
    <text evidence="1">The sequence shown here is derived from an EMBL/GenBank/DDBJ whole genome shotgun (WGS) entry which is preliminary data.</text>
</comment>
<protein>
    <submittedName>
        <fullName evidence="1">Uncharacterized protein</fullName>
    </submittedName>
</protein>
<dbReference type="AlphaFoldDB" id="A0A0F9JNR7"/>
<name>A0A0F9JNR7_9ZZZZ</name>
<reference evidence="1" key="1">
    <citation type="journal article" date="2015" name="Nature">
        <title>Complex archaea that bridge the gap between prokaryotes and eukaryotes.</title>
        <authorList>
            <person name="Spang A."/>
            <person name="Saw J.H."/>
            <person name="Jorgensen S.L."/>
            <person name="Zaremba-Niedzwiedzka K."/>
            <person name="Martijn J."/>
            <person name="Lind A.E."/>
            <person name="van Eijk R."/>
            <person name="Schleper C."/>
            <person name="Guy L."/>
            <person name="Ettema T.J."/>
        </authorList>
    </citation>
    <scope>NUCLEOTIDE SEQUENCE</scope>
</reference>
<dbReference type="EMBL" id="LAZR01017395">
    <property type="protein sequence ID" value="KKM00608.1"/>
    <property type="molecule type" value="Genomic_DNA"/>
</dbReference>
<evidence type="ECO:0000313" key="1">
    <source>
        <dbReference type="EMBL" id="KKM00608.1"/>
    </source>
</evidence>
<sequence length="66" mass="7632">IEKCEWYRKKGSTPMRPYVFGENLIGVSVSDGDIPEEGGMIAHNPNDLADKWYISKDYFDEYEVAR</sequence>
<organism evidence="1">
    <name type="scientific">marine sediment metagenome</name>
    <dbReference type="NCBI Taxonomy" id="412755"/>
    <lineage>
        <taxon>unclassified sequences</taxon>
        <taxon>metagenomes</taxon>
        <taxon>ecological metagenomes</taxon>
    </lineage>
</organism>
<feature type="non-terminal residue" evidence="1">
    <location>
        <position position="1"/>
    </location>
</feature>
<gene>
    <name evidence="1" type="ORF">LCGC14_1802690</name>
</gene>